<dbReference type="SUPFAM" id="SSF53474">
    <property type="entry name" value="alpha/beta-Hydrolases"/>
    <property type="match status" value="1"/>
</dbReference>
<dbReference type="SUPFAM" id="SSF53300">
    <property type="entry name" value="vWA-like"/>
    <property type="match status" value="1"/>
</dbReference>
<dbReference type="PANTHER" id="PTHR34706">
    <property type="entry name" value="SLR1338 PROTEIN"/>
    <property type="match status" value="1"/>
</dbReference>
<evidence type="ECO:0008006" key="3">
    <source>
        <dbReference type="Google" id="ProtNLM"/>
    </source>
</evidence>
<dbReference type="Proteomes" id="UP000664521">
    <property type="component" value="Unassembled WGS sequence"/>
</dbReference>
<dbReference type="AlphaFoldDB" id="A0A8H3EP23"/>
<evidence type="ECO:0000313" key="2">
    <source>
        <dbReference type="Proteomes" id="UP000664521"/>
    </source>
</evidence>
<dbReference type="EMBL" id="CAJPDS010000008">
    <property type="protein sequence ID" value="CAF9910171.1"/>
    <property type="molecule type" value="Genomic_DNA"/>
</dbReference>
<dbReference type="InterPro" id="IPR036465">
    <property type="entry name" value="vWFA_dom_sf"/>
</dbReference>
<sequence>MNSTQHTLLITGLPSNTQERDVKSFFEERIPRRRGRQIVEVVGPICAQSGRATKTTTVSFSSSRTAQKALNLEETKRRFYAEHGGSEIISLSSGFKDLTTLHSSNNPVTRKPDIDIVALHGLSGHAWNSFSTPVSVDHQAKRTKDVNWLRDILPQLLETNTQQKIYPRVMTYGYNADVWMTKSVQEIDVPVNNLLSCLSTERDQDPERPLFFVGHSLGGIVLQQAIVALAKGPMTSSGLEPTPSAKRYNFPVKGCMLFGVPNRGSDVAHTATGILTLLNTVFNVNRNMIQDLDKKSQRLADIASQFRQVRHQHSIPVISFFEQQKYGSGLGLIVDKDSAVFEYPGSPWPFGIDRNHKEMIKFSDDDTHALEPAIYFLAQFARHTLKARDDRENYTALLPPPAARNPGLEDKFSILNSYDTVFLVDDSSSMIGERWELVKRILYHSTSIATSYDTDGIDIHFLNNKTANQDNVKDQAVAVDIHQRITLKGNTPLKDQLSKHLTGYLKKYKRRGDDLNSKGYNLIILTDGQPNEGWEDPNEISDPEDAKVTSAAFRLIRKKIVDVARNLDEVEAERDEVGIQFCQIGNDAEARNFFDYLDNRLKGKWNLGRDVGVHSK</sequence>
<dbReference type="InterPro" id="IPR029058">
    <property type="entry name" value="AB_hydrolase_fold"/>
</dbReference>
<dbReference type="Gene3D" id="3.40.50.410">
    <property type="entry name" value="von Willebrand factor, type A domain"/>
    <property type="match status" value="1"/>
</dbReference>
<dbReference type="Gene3D" id="3.30.70.330">
    <property type="match status" value="1"/>
</dbReference>
<dbReference type="OrthoDB" id="2142040at2759"/>
<dbReference type="SUPFAM" id="SSF54928">
    <property type="entry name" value="RNA-binding domain, RBD"/>
    <property type="match status" value="1"/>
</dbReference>
<evidence type="ECO:0000313" key="1">
    <source>
        <dbReference type="EMBL" id="CAF9910171.1"/>
    </source>
</evidence>
<name>A0A8H3EP23_9LECA</name>
<organism evidence="1 2">
    <name type="scientific">Heterodermia speciosa</name>
    <dbReference type="NCBI Taxonomy" id="116794"/>
    <lineage>
        <taxon>Eukaryota</taxon>
        <taxon>Fungi</taxon>
        <taxon>Dikarya</taxon>
        <taxon>Ascomycota</taxon>
        <taxon>Pezizomycotina</taxon>
        <taxon>Lecanoromycetes</taxon>
        <taxon>OSLEUM clade</taxon>
        <taxon>Lecanoromycetidae</taxon>
        <taxon>Caliciales</taxon>
        <taxon>Physciaceae</taxon>
        <taxon>Heterodermia</taxon>
    </lineage>
</organism>
<dbReference type="Gene3D" id="3.40.50.1820">
    <property type="entry name" value="alpha/beta hydrolase"/>
    <property type="match status" value="1"/>
</dbReference>
<accession>A0A8H3EP23</accession>
<keyword evidence="2" id="KW-1185">Reference proteome</keyword>
<reference evidence="1" key="1">
    <citation type="submission" date="2021-03" db="EMBL/GenBank/DDBJ databases">
        <authorList>
            <person name="Tagirdzhanova G."/>
        </authorList>
    </citation>
    <scope>NUCLEOTIDE SEQUENCE</scope>
</reference>
<comment type="caution">
    <text evidence="1">The sequence shown here is derived from an EMBL/GenBank/DDBJ whole genome shotgun (WGS) entry which is preliminary data.</text>
</comment>
<dbReference type="InterPro" id="IPR012677">
    <property type="entry name" value="Nucleotide-bd_a/b_plait_sf"/>
</dbReference>
<dbReference type="PANTHER" id="PTHR34706:SF1">
    <property type="entry name" value="VWFA DOMAIN-CONTAINING PROTEIN"/>
    <property type="match status" value="1"/>
</dbReference>
<gene>
    <name evidence="1" type="ORF">HETSPECPRED_009635</name>
</gene>
<dbReference type="GO" id="GO:0003676">
    <property type="term" value="F:nucleic acid binding"/>
    <property type="evidence" value="ECO:0007669"/>
    <property type="project" value="InterPro"/>
</dbReference>
<dbReference type="InterPro" id="IPR035979">
    <property type="entry name" value="RBD_domain_sf"/>
</dbReference>
<protein>
    <recommendedName>
        <fullName evidence="3">VWFA domain-containing protein</fullName>
    </recommendedName>
</protein>
<proteinExistence type="predicted"/>